<dbReference type="SUPFAM" id="SSF56300">
    <property type="entry name" value="Metallo-dependent phosphatases"/>
    <property type="match status" value="1"/>
</dbReference>
<accession>A0A327YXI6</accession>
<dbReference type="EMBL" id="QLMJ01000030">
    <property type="protein sequence ID" value="RAK25818.1"/>
    <property type="molecule type" value="Genomic_DNA"/>
</dbReference>
<name>A0A327YXI6_9ACTN</name>
<dbReference type="InterPro" id="IPR004843">
    <property type="entry name" value="Calcineurin-like_PHP"/>
</dbReference>
<reference evidence="6 7" key="1">
    <citation type="submission" date="2018-06" db="EMBL/GenBank/DDBJ databases">
        <title>Genomic Encyclopedia of Type Strains, Phase III (KMG-III): the genomes of soil and plant-associated and newly described type strains.</title>
        <authorList>
            <person name="Whitman W."/>
        </authorList>
    </citation>
    <scope>NUCLEOTIDE SEQUENCE [LARGE SCALE GENOMIC DNA]</scope>
    <source>
        <strain evidence="6 7">CGMCC 4.7090</strain>
    </source>
</reference>
<evidence type="ECO:0000259" key="5">
    <source>
        <dbReference type="Pfam" id="PF00149"/>
    </source>
</evidence>
<evidence type="ECO:0000256" key="1">
    <source>
        <dbReference type="ARBA" id="ARBA00022723"/>
    </source>
</evidence>
<comment type="similarity">
    <text evidence="4">Belongs to the cyclic nucleotide phosphodiesterase class-III family.</text>
</comment>
<dbReference type="GO" id="GO:0016787">
    <property type="term" value="F:hydrolase activity"/>
    <property type="evidence" value="ECO:0007669"/>
    <property type="project" value="UniProtKB-KW"/>
</dbReference>
<keyword evidence="1" id="KW-0479">Metal-binding</keyword>
<dbReference type="InterPro" id="IPR050884">
    <property type="entry name" value="CNP_phosphodiesterase-III"/>
</dbReference>
<protein>
    <submittedName>
        <fullName evidence="6">3',5'-cyclic AMP phosphodiesterase CpdA</fullName>
    </submittedName>
</protein>
<proteinExistence type="inferred from homology"/>
<gene>
    <name evidence="6" type="ORF">B0I29_13027</name>
</gene>
<comment type="caution">
    <text evidence="6">The sequence shown here is derived from an EMBL/GenBank/DDBJ whole genome shotgun (WGS) entry which is preliminary data.</text>
</comment>
<keyword evidence="7" id="KW-1185">Reference proteome</keyword>
<evidence type="ECO:0000256" key="2">
    <source>
        <dbReference type="ARBA" id="ARBA00022801"/>
    </source>
</evidence>
<dbReference type="Proteomes" id="UP000249341">
    <property type="component" value="Unassembled WGS sequence"/>
</dbReference>
<dbReference type="Gene3D" id="3.60.21.10">
    <property type="match status" value="1"/>
</dbReference>
<feature type="domain" description="Calcineurin-like phosphoesterase" evidence="5">
    <location>
        <begin position="1"/>
        <end position="184"/>
    </location>
</feature>
<dbReference type="PANTHER" id="PTHR42988:SF2">
    <property type="entry name" value="CYCLIC NUCLEOTIDE PHOSPHODIESTERASE CBUA0032-RELATED"/>
    <property type="match status" value="1"/>
</dbReference>
<evidence type="ECO:0000256" key="3">
    <source>
        <dbReference type="ARBA" id="ARBA00023004"/>
    </source>
</evidence>
<dbReference type="PANTHER" id="PTHR42988">
    <property type="entry name" value="PHOSPHOHYDROLASE"/>
    <property type="match status" value="1"/>
</dbReference>
<keyword evidence="3" id="KW-0408">Iron</keyword>
<keyword evidence="2" id="KW-0378">Hydrolase</keyword>
<dbReference type="RefSeq" id="WP_111654946.1">
    <property type="nucleotide sequence ID" value="NZ_JACHWI010000001.1"/>
</dbReference>
<dbReference type="AlphaFoldDB" id="A0A327YXI6"/>
<dbReference type="GO" id="GO:0046872">
    <property type="term" value="F:metal ion binding"/>
    <property type="evidence" value="ECO:0007669"/>
    <property type="project" value="UniProtKB-KW"/>
</dbReference>
<dbReference type="InterPro" id="IPR029052">
    <property type="entry name" value="Metallo-depent_PP-like"/>
</dbReference>
<organism evidence="6 7">
    <name type="scientific">Actinoplanes lutulentus</name>
    <dbReference type="NCBI Taxonomy" id="1287878"/>
    <lineage>
        <taxon>Bacteria</taxon>
        <taxon>Bacillati</taxon>
        <taxon>Actinomycetota</taxon>
        <taxon>Actinomycetes</taxon>
        <taxon>Micromonosporales</taxon>
        <taxon>Micromonosporaceae</taxon>
        <taxon>Actinoplanes</taxon>
    </lineage>
</organism>
<dbReference type="Pfam" id="PF00149">
    <property type="entry name" value="Metallophos"/>
    <property type="match status" value="1"/>
</dbReference>
<evidence type="ECO:0000256" key="4">
    <source>
        <dbReference type="ARBA" id="ARBA00025742"/>
    </source>
</evidence>
<dbReference type="OrthoDB" id="5241795at2"/>
<evidence type="ECO:0000313" key="7">
    <source>
        <dbReference type="Proteomes" id="UP000249341"/>
    </source>
</evidence>
<evidence type="ECO:0000313" key="6">
    <source>
        <dbReference type="EMBL" id="RAK25818.1"/>
    </source>
</evidence>
<sequence length="273" mass="29194">MRLLHLSDTHISEISGFSAMALRRMLDDCRDVPDIDAIVITGDIADNGTIPEYVIARDLIGAFATGRGIPAIFTTGNHDERTAFTEVLGPSEPIVLNGYRIIPLDSLVPGEGYGLIDPTRLRELLTEPAPEPAPNGTILAFHHPPISVPGIEIQRVLGLRNPGELAAAIAGTDVRLILCGHYHSQLFGMFAGVPVWVTPGVVNRTDLTSGPNTVRVVQGPSASVIDVDGPVIHTLHARDPHAGDLLREVPQERLAEILASVRPSAAPTPPCRE</sequence>